<feature type="coiled-coil region" evidence="1">
    <location>
        <begin position="4"/>
        <end position="31"/>
    </location>
</feature>
<proteinExistence type="predicted"/>
<evidence type="ECO:0000313" key="2">
    <source>
        <dbReference type="EMBL" id="ADI18855.1"/>
    </source>
</evidence>
<dbReference type="EMBL" id="GU474902">
    <property type="protein sequence ID" value="ADI18855.1"/>
    <property type="molecule type" value="Genomic_DNA"/>
</dbReference>
<reference evidence="2" key="1">
    <citation type="journal article" date="2011" name="Environ. Microbiol.">
        <title>Time-series analyses of Monterey Bay coastal microbial picoplankton using a 'genome proxy' microarray.</title>
        <authorList>
            <person name="Rich V.I."/>
            <person name="Pham V.D."/>
            <person name="Eppley J."/>
            <person name="Shi Y."/>
            <person name="DeLong E.F."/>
        </authorList>
    </citation>
    <scope>NUCLEOTIDE SEQUENCE</scope>
</reference>
<organism evidence="2">
    <name type="scientific">uncultured Pseudomonadales bacterium HF0010_05E14</name>
    <dbReference type="NCBI Taxonomy" id="710778"/>
    <lineage>
        <taxon>Bacteria</taxon>
        <taxon>Pseudomonadati</taxon>
        <taxon>Pseudomonadota</taxon>
        <taxon>Gammaproteobacteria</taxon>
        <taxon>Pseudomonadales</taxon>
        <taxon>environmental samples</taxon>
    </lineage>
</organism>
<name>E0XWR4_9GAMM</name>
<accession>E0XWR4</accession>
<sequence>MSNTDNFESKVDQLILACQELKRDNLALKKRESALIAEKNQLAKRNDITKRKVENMISRLQALGSVS</sequence>
<dbReference type="AlphaFoldDB" id="E0XWR4"/>
<keyword evidence="1" id="KW-0175">Coiled coil</keyword>
<protein>
    <recommendedName>
        <fullName evidence="3">TIGR02449 family protein</fullName>
    </recommendedName>
</protein>
<evidence type="ECO:0008006" key="3">
    <source>
        <dbReference type="Google" id="ProtNLM"/>
    </source>
</evidence>
<evidence type="ECO:0000256" key="1">
    <source>
        <dbReference type="SAM" id="Coils"/>
    </source>
</evidence>